<evidence type="ECO:0000313" key="3">
    <source>
        <dbReference type="Proteomes" id="UP000075357"/>
    </source>
</evidence>
<dbReference type="PATRIC" id="fig|36807.3.peg.2724"/>
<keyword evidence="1" id="KW-0812">Transmembrane</keyword>
<keyword evidence="1" id="KW-0472">Membrane</keyword>
<evidence type="ECO:0000313" key="2">
    <source>
        <dbReference type="EMBL" id="KXZ57489.1"/>
    </source>
</evidence>
<organism evidence="2 3">
    <name type="scientific">Microbacterium laevaniformans</name>
    <dbReference type="NCBI Taxonomy" id="36807"/>
    <lineage>
        <taxon>Bacteria</taxon>
        <taxon>Bacillati</taxon>
        <taxon>Actinomycetota</taxon>
        <taxon>Actinomycetes</taxon>
        <taxon>Micrococcales</taxon>
        <taxon>Microbacteriaceae</taxon>
        <taxon>Microbacterium</taxon>
    </lineage>
</organism>
<reference evidence="2 3" key="1">
    <citation type="submission" date="2016-01" db="EMBL/GenBank/DDBJ databases">
        <title>Draft genome sequences of Microbacterium laevaniformans LCDC 91-0039 and the type strain of Microbacterium hominis LCDC 84-209.</title>
        <authorList>
            <person name="Bernier A.-M."/>
            <person name="Bernard K."/>
        </authorList>
    </citation>
    <scope>NUCLEOTIDE SEQUENCE [LARGE SCALE GENOMIC DNA]</scope>
    <source>
        <strain evidence="2 3">LCDC 91-0039</strain>
    </source>
</reference>
<keyword evidence="3" id="KW-1185">Reference proteome</keyword>
<dbReference type="AlphaFoldDB" id="A0A150H5U5"/>
<feature type="transmembrane region" description="Helical" evidence="1">
    <location>
        <begin position="12"/>
        <end position="34"/>
    </location>
</feature>
<dbReference type="EMBL" id="LRAD01000057">
    <property type="protein sequence ID" value="KXZ57489.1"/>
    <property type="molecule type" value="Genomic_DNA"/>
</dbReference>
<comment type="caution">
    <text evidence="2">The sequence shown here is derived from an EMBL/GenBank/DDBJ whole genome shotgun (WGS) entry which is preliminary data.</text>
</comment>
<evidence type="ECO:0000256" key="1">
    <source>
        <dbReference type="SAM" id="Phobius"/>
    </source>
</evidence>
<keyword evidence="1" id="KW-1133">Transmembrane helix</keyword>
<gene>
    <name evidence="2" type="ORF">Mlaev_02675</name>
</gene>
<accession>A0A150H5U5</accession>
<dbReference type="Proteomes" id="UP000075357">
    <property type="component" value="Unassembled WGS sequence"/>
</dbReference>
<sequence length="75" mass="7871">MTPRWTPLAITYVVLAIAGLVGTFALNVWSVVLMRNYLLDLVQSGPAVGSMRERALAVRRMPPTAGAADGAAASS</sequence>
<protein>
    <submittedName>
        <fullName evidence="2">Uncharacterized protein</fullName>
    </submittedName>
</protein>
<name>A0A150H5U5_9MICO</name>
<dbReference type="RefSeq" id="WP_061683746.1">
    <property type="nucleotide sequence ID" value="NZ_LRAD01000057.1"/>
</dbReference>
<proteinExistence type="predicted"/>